<dbReference type="GO" id="GO:0043916">
    <property type="term" value="F:DNA-7-methylguanine glycosylase activity"/>
    <property type="evidence" value="ECO:0007669"/>
    <property type="project" value="TreeGrafter"/>
</dbReference>
<dbReference type="Gene3D" id="1.10.1670.40">
    <property type="match status" value="1"/>
</dbReference>
<dbReference type="InterPro" id="IPR003265">
    <property type="entry name" value="HhH-GPD_domain"/>
</dbReference>
<evidence type="ECO:0000256" key="2">
    <source>
        <dbReference type="ARBA" id="ARBA00022763"/>
    </source>
</evidence>
<keyword evidence="2" id="KW-0227">DNA damage</keyword>
<keyword evidence="3" id="KW-0234">DNA repair</keyword>
<dbReference type="Gene3D" id="1.10.340.30">
    <property type="entry name" value="Hypothetical protein, domain 2"/>
    <property type="match status" value="1"/>
</dbReference>
<protein>
    <submittedName>
        <fullName evidence="6">DNA-3-methyladenine glycosylase II</fullName>
    </submittedName>
</protein>
<accession>A0A4P6XV60</accession>
<evidence type="ECO:0000256" key="4">
    <source>
        <dbReference type="SAM" id="MobiDB-lite"/>
    </source>
</evidence>
<name>A0A4P6XV60_9ASCO</name>
<dbReference type="GO" id="GO:0008725">
    <property type="term" value="F:DNA-3-methyladenine glycosylase activity"/>
    <property type="evidence" value="ECO:0007669"/>
    <property type="project" value="TreeGrafter"/>
</dbReference>
<proteinExistence type="inferred from homology"/>
<evidence type="ECO:0000313" key="6">
    <source>
        <dbReference type="EMBL" id="QBM90785.1"/>
    </source>
</evidence>
<dbReference type="GO" id="GO:0006307">
    <property type="term" value="P:DNA alkylation repair"/>
    <property type="evidence" value="ECO:0007669"/>
    <property type="project" value="TreeGrafter"/>
</dbReference>
<feature type="domain" description="HhH-GPD" evidence="5">
    <location>
        <begin position="167"/>
        <end position="326"/>
    </location>
</feature>
<feature type="region of interest" description="Disordered" evidence="4">
    <location>
        <begin position="1"/>
        <end position="54"/>
    </location>
</feature>
<dbReference type="PROSITE" id="PS00516">
    <property type="entry name" value="ALKYLBASE_DNA_GLYCOS"/>
    <property type="match status" value="1"/>
</dbReference>
<dbReference type="SUPFAM" id="SSF48150">
    <property type="entry name" value="DNA-glycosylase"/>
    <property type="match status" value="1"/>
</dbReference>
<feature type="compositionally biased region" description="Basic and acidic residues" evidence="4">
    <location>
        <begin position="41"/>
        <end position="51"/>
    </location>
</feature>
<gene>
    <name evidence="6" type="primary">MPUL0F03720</name>
    <name evidence="6" type="ORF">METSCH_F03720</name>
</gene>
<dbReference type="SMART" id="SM00478">
    <property type="entry name" value="ENDO3c"/>
    <property type="match status" value="1"/>
</dbReference>
<dbReference type="GO" id="GO:0032993">
    <property type="term" value="C:protein-DNA complex"/>
    <property type="evidence" value="ECO:0007669"/>
    <property type="project" value="TreeGrafter"/>
</dbReference>
<dbReference type="STRING" id="2163413.A0A4P6XV60"/>
<dbReference type="Pfam" id="PF00730">
    <property type="entry name" value="HhH-GPD"/>
    <property type="match status" value="1"/>
</dbReference>
<dbReference type="InterPro" id="IPR011257">
    <property type="entry name" value="DNA_glycosylase"/>
</dbReference>
<dbReference type="EMBL" id="CP034461">
    <property type="protein sequence ID" value="QBM90785.1"/>
    <property type="molecule type" value="Genomic_DNA"/>
</dbReference>
<dbReference type="PANTHER" id="PTHR43003">
    <property type="entry name" value="DNA-3-METHYLADENINE GLYCOSYLASE"/>
    <property type="match status" value="1"/>
</dbReference>
<dbReference type="GO" id="GO:0005634">
    <property type="term" value="C:nucleus"/>
    <property type="evidence" value="ECO:0007669"/>
    <property type="project" value="TreeGrafter"/>
</dbReference>
<dbReference type="AlphaFoldDB" id="A0A4P6XV60"/>
<dbReference type="InterPro" id="IPR051912">
    <property type="entry name" value="Alkylbase_DNA_Glycosylase/TA"/>
</dbReference>
<evidence type="ECO:0000259" key="5">
    <source>
        <dbReference type="SMART" id="SM00478"/>
    </source>
</evidence>
<evidence type="ECO:0000256" key="3">
    <source>
        <dbReference type="ARBA" id="ARBA00023204"/>
    </source>
</evidence>
<sequence>MRATRSKSAGTLAKALGAQTPQKVAKPKKSPSATANGMESTLEHAQKDAVKAKKLQGKAMKDEFNAGVLEEDAKIPPSPSKRQSKPHIELMFAHIVTPTDLALPSEFVSYHTPEFVEAIQHVVKIDPTLYPAVAHDNFEAFARTKEESVTEHELINNYWYSLISSVISQQVSGSAAKAIKTRFKDLFTGPPSPTETLKLPQDKLKAVGLLSMKLKYVIHISEVFSDPNSNLTSADFYKTSTSAELVAELTKLKGIGEWSASMFAVFTLKELDIFAYDDLGVARGVARYLQVRPKVLEEVKAGVHAVEELKARLKRKSKFHMDKSKRDWTPLHDEYVKFLALKFEPFRTAFMLIMWRLSATNIDALEKK</sequence>
<dbReference type="GO" id="GO:0032131">
    <property type="term" value="F:alkylated DNA binding"/>
    <property type="evidence" value="ECO:0007669"/>
    <property type="project" value="TreeGrafter"/>
</dbReference>
<evidence type="ECO:0000313" key="7">
    <source>
        <dbReference type="Proteomes" id="UP000292447"/>
    </source>
</evidence>
<dbReference type="Proteomes" id="UP000292447">
    <property type="component" value="Chromosome VI"/>
</dbReference>
<organism evidence="6 7">
    <name type="scientific">Metschnikowia aff. pulcherrima</name>
    <dbReference type="NCBI Taxonomy" id="2163413"/>
    <lineage>
        <taxon>Eukaryota</taxon>
        <taxon>Fungi</taxon>
        <taxon>Dikarya</taxon>
        <taxon>Ascomycota</taxon>
        <taxon>Saccharomycotina</taxon>
        <taxon>Pichiomycetes</taxon>
        <taxon>Metschnikowiaceae</taxon>
        <taxon>Metschnikowia</taxon>
    </lineage>
</organism>
<dbReference type="GO" id="GO:0006285">
    <property type="term" value="P:base-excision repair, AP site formation"/>
    <property type="evidence" value="ECO:0007669"/>
    <property type="project" value="TreeGrafter"/>
</dbReference>
<dbReference type="InterPro" id="IPR000035">
    <property type="entry name" value="Alkylbase_DNA_glycsylse_CS"/>
</dbReference>
<comment type="similarity">
    <text evidence="1">Belongs to the alkylbase DNA glycosidase AlkA family.</text>
</comment>
<dbReference type="PANTHER" id="PTHR43003:SF5">
    <property type="entry name" value="DNA-3-METHYLADENINE GLYCOSYLASE"/>
    <property type="match status" value="1"/>
</dbReference>
<dbReference type="CDD" id="cd00056">
    <property type="entry name" value="ENDO3c"/>
    <property type="match status" value="1"/>
</dbReference>
<reference evidence="7" key="1">
    <citation type="submission" date="2019-03" db="EMBL/GenBank/DDBJ databases">
        <title>Snf2 controls pulcherriminic acid biosynthesis and connects pigmentation and antifungal activity of the yeast Metschnikowia pulcherrima.</title>
        <authorList>
            <person name="Gore-Lloyd D."/>
            <person name="Sumann I."/>
            <person name="Brachmann A.O."/>
            <person name="Schneeberger K."/>
            <person name="Ortiz-Merino R.A."/>
            <person name="Moreno-Beltran M."/>
            <person name="Schlaefli M."/>
            <person name="Kirner P."/>
            <person name="Santos Kron A."/>
            <person name="Wolfe K.H."/>
            <person name="Piel J."/>
            <person name="Ahrens C.H."/>
            <person name="Henk D."/>
            <person name="Freimoser F.M."/>
        </authorList>
    </citation>
    <scope>NUCLEOTIDE SEQUENCE [LARGE SCALE GENOMIC DNA]</scope>
    <source>
        <strain evidence="7">APC 1.2</strain>
    </source>
</reference>
<evidence type="ECO:0000256" key="1">
    <source>
        <dbReference type="ARBA" id="ARBA00010817"/>
    </source>
</evidence>
<keyword evidence="7" id="KW-1185">Reference proteome</keyword>